<gene>
    <name evidence="1" type="ORF">SETTUDRAFT_32093</name>
</gene>
<proteinExistence type="predicted"/>
<dbReference type="Proteomes" id="UP000016935">
    <property type="component" value="Unassembled WGS sequence"/>
</dbReference>
<sequence>MHMIGWYRPGAGEAEPAHILSAFFEKKQGIRLVFCSRTFPPDLAQVNAVYLVTSSALGLFKSAADGPEFQRPPYWEFVIAEALDVAMPEKVYQIAWAAGLSICILTVCLGCESMVARTVKDMPSSNSHNKLRKYGNGRVSGRPRLPYVSTALKLSVWTF</sequence>
<evidence type="ECO:0000313" key="2">
    <source>
        <dbReference type="Proteomes" id="UP000016935"/>
    </source>
</evidence>
<name>R0K996_EXST2</name>
<dbReference type="AlphaFoldDB" id="R0K996"/>
<protein>
    <submittedName>
        <fullName evidence="1">Uncharacterized protein</fullName>
    </submittedName>
</protein>
<evidence type="ECO:0000313" key="1">
    <source>
        <dbReference type="EMBL" id="EOA84852.1"/>
    </source>
</evidence>
<organism evidence="1 2">
    <name type="scientific">Exserohilum turcicum (strain 28A)</name>
    <name type="common">Northern leaf blight fungus</name>
    <name type="synonym">Setosphaeria turcica</name>
    <dbReference type="NCBI Taxonomy" id="671987"/>
    <lineage>
        <taxon>Eukaryota</taxon>
        <taxon>Fungi</taxon>
        <taxon>Dikarya</taxon>
        <taxon>Ascomycota</taxon>
        <taxon>Pezizomycotina</taxon>
        <taxon>Dothideomycetes</taxon>
        <taxon>Pleosporomycetidae</taxon>
        <taxon>Pleosporales</taxon>
        <taxon>Pleosporineae</taxon>
        <taxon>Pleosporaceae</taxon>
        <taxon>Exserohilum</taxon>
    </lineage>
</organism>
<dbReference type="HOGENOM" id="CLU_1661872_0_0_1"/>
<accession>R0K996</accession>
<dbReference type="EMBL" id="KB908703">
    <property type="protein sequence ID" value="EOA84852.1"/>
    <property type="molecule type" value="Genomic_DNA"/>
</dbReference>
<dbReference type="RefSeq" id="XP_008027000.1">
    <property type="nucleotide sequence ID" value="XM_008028809.1"/>
</dbReference>
<keyword evidence="2" id="KW-1185">Reference proteome</keyword>
<dbReference type="GeneID" id="19403622"/>
<reference evidence="1 2" key="1">
    <citation type="journal article" date="2012" name="PLoS Pathog.">
        <title>Diverse lifestyles and strategies of plant pathogenesis encoded in the genomes of eighteen Dothideomycetes fungi.</title>
        <authorList>
            <person name="Ohm R.A."/>
            <person name="Feau N."/>
            <person name="Henrissat B."/>
            <person name="Schoch C.L."/>
            <person name="Horwitz B.A."/>
            <person name="Barry K.W."/>
            <person name="Condon B.J."/>
            <person name="Copeland A.C."/>
            <person name="Dhillon B."/>
            <person name="Glaser F."/>
            <person name="Hesse C.N."/>
            <person name="Kosti I."/>
            <person name="LaButti K."/>
            <person name="Lindquist E.A."/>
            <person name="Lucas S."/>
            <person name="Salamov A.A."/>
            <person name="Bradshaw R.E."/>
            <person name="Ciuffetti L."/>
            <person name="Hamelin R.C."/>
            <person name="Kema G.H.J."/>
            <person name="Lawrence C."/>
            <person name="Scott J.A."/>
            <person name="Spatafora J.W."/>
            <person name="Turgeon B.G."/>
            <person name="de Wit P.J.G.M."/>
            <person name="Zhong S."/>
            <person name="Goodwin S.B."/>
            <person name="Grigoriev I.V."/>
        </authorList>
    </citation>
    <scope>NUCLEOTIDE SEQUENCE [LARGE SCALE GENOMIC DNA]</scope>
    <source>
        <strain evidence="2">28A</strain>
    </source>
</reference>
<reference evidence="1 2" key="2">
    <citation type="journal article" date="2013" name="PLoS Genet.">
        <title>Comparative genome structure, secondary metabolite, and effector coding capacity across Cochliobolus pathogens.</title>
        <authorList>
            <person name="Condon B.J."/>
            <person name="Leng Y."/>
            <person name="Wu D."/>
            <person name="Bushley K.E."/>
            <person name="Ohm R.A."/>
            <person name="Otillar R."/>
            <person name="Martin J."/>
            <person name="Schackwitz W."/>
            <person name="Grimwood J."/>
            <person name="MohdZainudin N."/>
            <person name="Xue C."/>
            <person name="Wang R."/>
            <person name="Manning V.A."/>
            <person name="Dhillon B."/>
            <person name="Tu Z.J."/>
            <person name="Steffenson B.J."/>
            <person name="Salamov A."/>
            <person name="Sun H."/>
            <person name="Lowry S."/>
            <person name="LaButti K."/>
            <person name="Han J."/>
            <person name="Copeland A."/>
            <person name="Lindquist E."/>
            <person name="Barry K."/>
            <person name="Schmutz J."/>
            <person name="Baker S.E."/>
            <person name="Ciuffetti L.M."/>
            <person name="Grigoriev I.V."/>
            <person name="Zhong S."/>
            <person name="Turgeon B.G."/>
        </authorList>
    </citation>
    <scope>NUCLEOTIDE SEQUENCE [LARGE SCALE GENOMIC DNA]</scope>
    <source>
        <strain evidence="2">28A</strain>
    </source>
</reference>